<proteinExistence type="predicted"/>
<dbReference type="WBParaSite" id="BPAG_0000611901-mRNA-1">
    <property type="protein sequence ID" value="BPAG_0000611901-mRNA-1"/>
    <property type="gene ID" value="BPAG_0000611901"/>
</dbReference>
<evidence type="ECO:0000313" key="1">
    <source>
        <dbReference type="EMBL" id="VDN87269.1"/>
    </source>
</evidence>
<name>A0A0N4TD31_BRUPA</name>
<protein>
    <submittedName>
        <fullName evidence="1 3">Uncharacterized protein</fullName>
    </submittedName>
</protein>
<reference evidence="1 2" key="2">
    <citation type="submission" date="2018-11" db="EMBL/GenBank/DDBJ databases">
        <authorList>
            <consortium name="Pathogen Informatics"/>
        </authorList>
    </citation>
    <scope>NUCLEOTIDE SEQUENCE [LARGE SCALE GENOMIC DNA]</scope>
</reference>
<evidence type="ECO:0000313" key="3">
    <source>
        <dbReference type="WBParaSite" id="BPAG_0000611901-mRNA-1"/>
    </source>
</evidence>
<reference evidence="3" key="1">
    <citation type="submission" date="2017-02" db="UniProtKB">
        <authorList>
            <consortium name="WormBaseParasite"/>
        </authorList>
    </citation>
    <scope>IDENTIFICATION</scope>
</reference>
<sequence>MQPFCWWAIDLVTATKFHLYRNGMSPLLEHNIYLKCSKAASGIYGFSFMNVTTNITYVDLKVNKNEAKIEERQKILVETIYYCCKSCEYYEVNHNKCEFIYVNMPRRYNYYYLYVYIFLRLYS</sequence>
<keyword evidence="2" id="KW-1185">Reference proteome</keyword>
<accession>A0A0N4TD31</accession>
<dbReference type="EMBL" id="UZAD01005101">
    <property type="protein sequence ID" value="VDN87269.1"/>
    <property type="molecule type" value="Genomic_DNA"/>
</dbReference>
<organism evidence="3">
    <name type="scientific">Brugia pahangi</name>
    <name type="common">Filarial nematode worm</name>
    <dbReference type="NCBI Taxonomy" id="6280"/>
    <lineage>
        <taxon>Eukaryota</taxon>
        <taxon>Metazoa</taxon>
        <taxon>Ecdysozoa</taxon>
        <taxon>Nematoda</taxon>
        <taxon>Chromadorea</taxon>
        <taxon>Rhabditida</taxon>
        <taxon>Spirurina</taxon>
        <taxon>Spiruromorpha</taxon>
        <taxon>Filarioidea</taxon>
        <taxon>Onchocercidae</taxon>
        <taxon>Brugia</taxon>
    </lineage>
</organism>
<gene>
    <name evidence="1" type="ORF">BPAG_LOCUS6083</name>
</gene>
<evidence type="ECO:0000313" key="2">
    <source>
        <dbReference type="Proteomes" id="UP000278627"/>
    </source>
</evidence>
<dbReference type="Proteomes" id="UP000278627">
    <property type="component" value="Unassembled WGS sequence"/>
</dbReference>
<dbReference type="AlphaFoldDB" id="A0A0N4TD31"/>